<dbReference type="Pfam" id="PF07681">
    <property type="entry name" value="DoxX"/>
    <property type="match status" value="1"/>
</dbReference>
<protein>
    <submittedName>
        <fullName evidence="6">DoxX family protein</fullName>
    </submittedName>
</protein>
<accession>A0AB39XZ95</accession>
<comment type="subcellular location">
    <subcellularLocation>
        <location evidence="1">Membrane</location>
        <topology evidence="1">Multi-pass membrane protein</topology>
    </subcellularLocation>
</comment>
<feature type="transmembrane region" description="Helical" evidence="5">
    <location>
        <begin position="101"/>
        <end position="123"/>
    </location>
</feature>
<name>A0AB39XZ95_9ACTN</name>
<keyword evidence="4 5" id="KW-0472">Membrane</keyword>
<evidence type="ECO:0000256" key="1">
    <source>
        <dbReference type="ARBA" id="ARBA00004141"/>
    </source>
</evidence>
<organism evidence="6">
    <name type="scientific">Streptomyces sp. R33</name>
    <dbReference type="NCBI Taxonomy" id="3238629"/>
    <lineage>
        <taxon>Bacteria</taxon>
        <taxon>Bacillati</taxon>
        <taxon>Actinomycetota</taxon>
        <taxon>Actinomycetes</taxon>
        <taxon>Kitasatosporales</taxon>
        <taxon>Streptomycetaceae</taxon>
        <taxon>Streptomyces</taxon>
    </lineage>
</organism>
<keyword evidence="2 5" id="KW-0812">Transmembrane</keyword>
<evidence type="ECO:0000256" key="4">
    <source>
        <dbReference type="ARBA" id="ARBA00023136"/>
    </source>
</evidence>
<evidence type="ECO:0000313" key="6">
    <source>
        <dbReference type="EMBL" id="XDV63155.1"/>
    </source>
</evidence>
<dbReference type="InterPro" id="IPR032808">
    <property type="entry name" value="DoxX"/>
</dbReference>
<evidence type="ECO:0000256" key="5">
    <source>
        <dbReference type="SAM" id="Phobius"/>
    </source>
</evidence>
<evidence type="ECO:0000256" key="2">
    <source>
        <dbReference type="ARBA" id="ARBA00022692"/>
    </source>
</evidence>
<dbReference type="GO" id="GO:0016020">
    <property type="term" value="C:membrane"/>
    <property type="evidence" value="ECO:0007669"/>
    <property type="project" value="UniProtKB-SubCell"/>
</dbReference>
<dbReference type="RefSeq" id="WP_136224392.1">
    <property type="nucleotide sequence ID" value="NZ_CP165727.1"/>
</dbReference>
<proteinExistence type="predicted"/>
<reference evidence="6" key="1">
    <citation type="submission" date="2024-08" db="EMBL/GenBank/DDBJ databases">
        <authorList>
            <person name="Yu S.T."/>
        </authorList>
    </citation>
    <scope>NUCLEOTIDE SEQUENCE</scope>
    <source>
        <strain evidence="6">R33</strain>
    </source>
</reference>
<dbReference type="EMBL" id="CP165727">
    <property type="protein sequence ID" value="XDV63155.1"/>
    <property type="molecule type" value="Genomic_DNA"/>
</dbReference>
<feature type="transmembrane region" description="Helical" evidence="5">
    <location>
        <begin position="71"/>
        <end position="89"/>
    </location>
</feature>
<evidence type="ECO:0000256" key="3">
    <source>
        <dbReference type="ARBA" id="ARBA00022989"/>
    </source>
</evidence>
<sequence>MDVLVLIGRLLFIGLFASSAVNHLTNTKAMAGYTASRGVPFPALAVVVSGLVLLVGSVSVAVGLWADIGMLLLAAFCFPTAVLMHGFWAEKDPQAKMMDQVHFFKDVALGGAALVMFAFFAYAGHDLGLMVTGPALSIG</sequence>
<dbReference type="AlphaFoldDB" id="A0AB39XZ95"/>
<keyword evidence="3 5" id="KW-1133">Transmembrane helix</keyword>
<gene>
    <name evidence="6" type="ORF">AB5J51_09520</name>
</gene>
<feature type="transmembrane region" description="Helical" evidence="5">
    <location>
        <begin position="43"/>
        <end position="64"/>
    </location>
</feature>